<name>X1UWL5_9ZZZZ</name>
<dbReference type="EMBL" id="BARW01036979">
    <property type="protein sequence ID" value="GAJ21893.1"/>
    <property type="molecule type" value="Genomic_DNA"/>
</dbReference>
<dbReference type="AlphaFoldDB" id="X1UWL5"/>
<evidence type="ECO:0008006" key="2">
    <source>
        <dbReference type="Google" id="ProtNLM"/>
    </source>
</evidence>
<organism evidence="1">
    <name type="scientific">marine sediment metagenome</name>
    <dbReference type="NCBI Taxonomy" id="412755"/>
    <lineage>
        <taxon>unclassified sequences</taxon>
        <taxon>metagenomes</taxon>
        <taxon>ecological metagenomes</taxon>
    </lineage>
</organism>
<gene>
    <name evidence="1" type="ORF">S12H4_57238</name>
</gene>
<sequence>FLAENSLSPRFKKMGAKAYAGSGTPVKLFKMQGLDVDSLVRNVIKLIE</sequence>
<protein>
    <recommendedName>
        <fullName evidence="2">Transketolase C-terminal domain-containing protein</fullName>
    </recommendedName>
</protein>
<feature type="non-terminal residue" evidence="1">
    <location>
        <position position="1"/>
    </location>
</feature>
<proteinExistence type="predicted"/>
<accession>X1UWL5</accession>
<evidence type="ECO:0000313" key="1">
    <source>
        <dbReference type="EMBL" id="GAJ21893.1"/>
    </source>
</evidence>
<comment type="caution">
    <text evidence="1">The sequence shown here is derived from an EMBL/GenBank/DDBJ whole genome shotgun (WGS) entry which is preliminary data.</text>
</comment>
<reference evidence="1" key="1">
    <citation type="journal article" date="2014" name="Front. Microbiol.">
        <title>High frequency of phylogenetically diverse reductive dehalogenase-homologous genes in deep subseafloor sedimentary metagenomes.</title>
        <authorList>
            <person name="Kawai M."/>
            <person name="Futagami T."/>
            <person name="Toyoda A."/>
            <person name="Takaki Y."/>
            <person name="Nishi S."/>
            <person name="Hori S."/>
            <person name="Arai W."/>
            <person name="Tsubouchi T."/>
            <person name="Morono Y."/>
            <person name="Uchiyama I."/>
            <person name="Ito T."/>
            <person name="Fujiyama A."/>
            <person name="Inagaki F."/>
            <person name="Takami H."/>
        </authorList>
    </citation>
    <scope>NUCLEOTIDE SEQUENCE</scope>
    <source>
        <strain evidence="1">Expedition CK06-06</strain>
    </source>
</reference>